<comment type="caution">
    <text evidence="1">The sequence shown here is derived from an EMBL/GenBank/DDBJ whole genome shotgun (WGS) entry which is preliminary data.</text>
</comment>
<evidence type="ECO:0000313" key="1">
    <source>
        <dbReference type="EMBL" id="KAD3337920.1"/>
    </source>
</evidence>
<dbReference type="AlphaFoldDB" id="A0A5N6MBH9"/>
<sequence length="139" mass="15822">MIASGYCIQLLCVALVEHFRVKSDFKEPMTPTFNISFLQNLTFGAKYHQLISPQGYTKYGVGSKVTWELFATFGRKKELRSIACDFVVVYEYLMYRYGISGKIKKPESNNRGAYSLTGFVFGFICKVGKLETLPEKPET</sequence>
<accession>A0A5N6MBH9</accession>
<dbReference type="EMBL" id="SZYD01000016">
    <property type="protein sequence ID" value="KAD3337920.1"/>
    <property type="molecule type" value="Genomic_DNA"/>
</dbReference>
<protein>
    <submittedName>
        <fullName evidence="1">Uncharacterized protein</fullName>
    </submittedName>
</protein>
<evidence type="ECO:0000313" key="2">
    <source>
        <dbReference type="Proteomes" id="UP000326396"/>
    </source>
</evidence>
<dbReference type="Proteomes" id="UP000326396">
    <property type="component" value="Linkage Group LG6"/>
</dbReference>
<reference evidence="1 2" key="1">
    <citation type="submission" date="2019-05" db="EMBL/GenBank/DDBJ databases">
        <title>Mikania micrantha, genome provides insights into the molecular mechanism of rapid growth.</title>
        <authorList>
            <person name="Liu B."/>
        </authorList>
    </citation>
    <scope>NUCLEOTIDE SEQUENCE [LARGE SCALE GENOMIC DNA]</scope>
    <source>
        <strain evidence="1">NLD-2019</strain>
        <tissue evidence="1">Leaf</tissue>
    </source>
</reference>
<name>A0A5N6MBH9_9ASTR</name>
<organism evidence="1 2">
    <name type="scientific">Mikania micrantha</name>
    <name type="common">bitter vine</name>
    <dbReference type="NCBI Taxonomy" id="192012"/>
    <lineage>
        <taxon>Eukaryota</taxon>
        <taxon>Viridiplantae</taxon>
        <taxon>Streptophyta</taxon>
        <taxon>Embryophyta</taxon>
        <taxon>Tracheophyta</taxon>
        <taxon>Spermatophyta</taxon>
        <taxon>Magnoliopsida</taxon>
        <taxon>eudicotyledons</taxon>
        <taxon>Gunneridae</taxon>
        <taxon>Pentapetalae</taxon>
        <taxon>asterids</taxon>
        <taxon>campanulids</taxon>
        <taxon>Asterales</taxon>
        <taxon>Asteraceae</taxon>
        <taxon>Asteroideae</taxon>
        <taxon>Heliantheae alliance</taxon>
        <taxon>Eupatorieae</taxon>
        <taxon>Mikania</taxon>
    </lineage>
</organism>
<keyword evidence="2" id="KW-1185">Reference proteome</keyword>
<proteinExistence type="predicted"/>
<gene>
    <name evidence="1" type="ORF">E3N88_33441</name>
</gene>